<dbReference type="OMA" id="KFCRRFW"/>
<name>C1N1I8_MICPC</name>
<evidence type="ECO:0000313" key="5">
    <source>
        <dbReference type="EMBL" id="EEH54459.1"/>
    </source>
</evidence>
<dbReference type="eggNOG" id="KOG0710">
    <property type="taxonomic scope" value="Eukaryota"/>
</dbReference>
<dbReference type="Proteomes" id="UP000001876">
    <property type="component" value="Unassembled WGS sequence"/>
</dbReference>
<comment type="similarity">
    <text evidence="2 3">Belongs to the small heat shock protein (HSP20) family.</text>
</comment>
<gene>
    <name evidence="5" type="ORF">MICPUCDRAFT_8574</name>
</gene>
<dbReference type="Pfam" id="PF00011">
    <property type="entry name" value="HSP20"/>
    <property type="match status" value="1"/>
</dbReference>
<evidence type="ECO:0000256" key="3">
    <source>
        <dbReference type="RuleBase" id="RU003616"/>
    </source>
</evidence>
<protein>
    <submittedName>
        <fullName evidence="5">Predicted protein</fullName>
    </submittedName>
</protein>
<evidence type="ECO:0000256" key="2">
    <source>
        <dbReference type="PROSITE-ProRule" id="PRU00285"/>
    </source>
</evidence>
<dbReference type="CDD" id="cd06464">
    <property type="entry name" value="ACD_sHsps-like"/>
    <property type="match status" value="1"/>
</dbReference>
<proteinExistence type="inferred from homology"/>
<dbReference type="EMBL" id="GG663744">
    <property type="protein sequence ID" value="EEH54459.1"/>
    <property type="molecule type" value="Genomic_DNA"/>
</dbReference>
<reference evidence="5 6" key="1">
    <citation type="journal article" date="2009" name="Science">
        <title>Green evolution and dynamic adaptations revealed by genomes of the marine picoeukaryotes Micromonas.</title>
        <authorList>
            <person name="Worden A.Z."/>
            <person name="Lee J.H."/>
            <person name="Mock T."/>
            <person name="Rouze P."/>
            <person name="Simmons M.P."/>
            <person name="Aerts A.L."/>
            <person name="Allen A.E."/>
            <person name="Cuvelier M.L."/>
            <person name="Derelle E."/>
            <person name="Everett M.V."/>
            <person name="Foulon E."/>
            <person name="Grimwood J."/>
            <person name="Gundlach H."/>
            <person name="Henrissat B."/>
            <person name="Napoli C."/>
            <person name="McDonald S.M."/>
            <person name="Parker M.S."/>
            <person name="Rombauts S."/>
            <person name="Salamov A."/>
            <person name="Von Dassow P."/>
            <person name="Badger J.H."/>
            <person name="Coutinho P.M."/>
            <person name="Demir E."/>
            <person name="Dubchak I."/>
            <person name="Gentemann C."/>
            <person name="Eikrem W."/>
            <person name="Gready J.E."/>
            <person name="John U."/>
            <person name="Lanier W."/>
            <person name="Lindquist E.A."/>
            <person name="Lucas S."/>
            <person name="Mayer K.F."/>
            <person name="Moreau H."/>
            <person name="Not F."/>
            <person name="Otillar R."/>
            <person name="Panaud O."/>
            <person name="Pangilinan J."/>
            <person name="Paulsen I."/>
            <person name="Piegu B."/>
            <person name="Poliakov A."/>
            <person name="Robbens S."/>
            <person name="Schmutz J."/>
            <person name="Toulza E."/>
            <person name="Wyss T."/>
            <person name="Zelensky A."/>
            <person name="Zhou K."/>
            <person name="Armbrust E.V."/>
            <person name="Bhattacharya D."/>
            <person name="Goodenough U.W."/>
            <person name="Van de Peer Y."/>
            <person name="Grigoriev I.V."/>
        </authorList>
    </citation>
    <scope>NUCLEOTIDE SEQUENCE [LARGE SCALE GENOMIC DNA]</scope>
    <source>
        <strain evidence="5 6">CCMP1545</strain>
    </source>
</reference>
<dbReference type="PROSITE" id="PS01031">
    <property type="entry name" value="SHSP"/>
    <property type="match status" value="1"/>
</dbReference>
<keyword evidence="6" id="KW-1185">Reference proteome</keyword>
<dbReference type="OrthoDB" id="1245404at2759"/>
<accession>C1N1I8</accession>
<dbReference type="Gene3D" id="2.60.40.790">
    <property type="match status" value="1"/>
</dbReference>
<sequence>MDVRETDAALTFTADVPGVKLEDLSVEVDERDRVLIVRGKREETTEEDRTYHRRERHFGSFENRYALPFNAELDAIDAKVDHGVLKITVPKRRPKE</sequence>
<dbReference type="KEGG" id="mpp:MICPUCDRAFT_8574"/>
<dbReference type="GeneID" id="9687268"/>
<dbReference type="InterPro" id="IPR008978">
    <property type="entry name" value="HSP20-like_chaperone"/>
</dbReference>
<feature type="non-terminal residue" evidence="5">
    <location>
        <position position="96"/>
    </location>
</feature>
<keyword evidence="1" id="KW-0346">Stress response</keyword>
<feature type="domain" description="SHSP" evidence="4">
    <location>
        <begin position="1"/>
        <end position="96"/>
    </location>
</feature>
<dbReference type="SUPFAM" id="SSF49764">
    <property type="entry name" value="HSP20-like chaperones"/>
    <property type="match status" value="1"/>
</dbReference>
<dbReference type="STRING" id="564608.C1N1I8"/>
<dbReference type="InterPro" id="IPR002068">
    <property type="entry name" value="A-crystallin/Hsp20_dom"/>
</dbReference>
<evidence type="ECO:0000313" key="6">
    <source>
        <dbReference type="Proteomes" id="UP000001876"/>
    </source>
</evidence>
<dbReference type="InterPro" id="IPR031107">
    <property type="entry name" value="Small_HSP"/>
</dbReference>
<dbReference type="RefSeq" id="XP_003061829.1">
    <property type="nucleotide sequence ID" value="XM_003061783.1"/>
</dbReference>
<dbReference type="PANTHER" id="PTHR11527">
    <property type="entry name" value="HEAT-SHOCK PROTEIN 20 FAMILY MEMBER"/>
    <property type="match status" value="1"/>
</dbReference>
<evidence type="ECO:0000256" key="1">
    <source>
        <dbReference type="ARBA" id="ARBA00023016"/>
    </source>
</evidence>
<organism evidence="6">
    <name type="scientific">Micromonas pusilla (strain CCMP1545)</name>
    <name type="common">Picoplanktonic green alga</name>
    <dbReference type="NCBI Taxonomy" id="564608"/>
    <lineage>
        <taxon>Eukaryota</taxon>
        <taxon>Viridiplantae</taxon>
        <taxon>Chlorophyta</taxon>
        <taxon>Mamiellophyceae</taxon>
        <taxon>Mamiellales</taxon>
        <taxon>Mamiellaceae</taxon>
        <taxon>Micromonas</taxon>
    </lineage>
</organism>
<dbReference type="AlphaFoldDB" id="C1N1I8"/>
<evidence type="ECO:0000259" key="4">
    <source>
        <dbReference type="PROSITE" id="PS01031"/>
    </source>
</evidence>